<comment type="caution">
    <text evidence="2">The sequence shown here is derived from an EMBL/GenBank/DDBJ whole genome shotgun (WGS) entry which is preliminary data.</text>
</comment>
<dbReference type="Proteomes" id="UP000075225">
    <property type="component" value="Unassembled WGS sequence"/>
</dbReference>
<proteinExistence type="predicted"/>
<evidence type="ECO:0000313" key="2">
    <source>
        <dbReference type="EMBL" id="KYK63710.1"/>
    </source>
</evidence>
<protein>
    <submittedName>
        <fullName evidence="2">Uncharacterized protein</fullName>
    </submittedName>
</protein>
<evidence type="ECO:0000313" key="3">
    <source>
        <dbReference type="Proteomes" id="UP000075225"/>
    </source>
</evidence>
<dbReference type="VEuPathDB" id="ToxoDB:TGPRC2_426620"/>
<name>A0A151H2Y7_TOXGO</name>
<sequence length="46" mass="4510">MVGNTQIGAGQAFSGPGAQQQAWAGAAPGSGYQQAAYGDCPQPAEN</sequence>
<gene>
    <name evidence="2" type="ORF">TGPRC2_426620</name>
</gene>
<feature type="compositionally biased region" description="Low complexity" evidence="1">
    <location>
        <begin position="14"/>
        <end position="31"/>
    </location>
</feature>
<dbReference type="AlphaFoldDB" id="A0A151H2Y7"/>
<evidence type="ECO:0000256" key="1">
    <source>
        <dbReference type="SAM" id="MobiDB-lite"/>
    </source>
</evidence>
<accession>A0A151H2Y7</accession>
<dbReference type="EMBL" id="AHZP02002549">
    <property type="protein sequence ID" value="KYK63710.1"/>
    <property type="molecule type" value="Genomic_DNA"/>
</dbReference>
<feature type="region of interest" description="Disordered" evidence="1">
    <location>
        <begin position="1"/>
        <end position="46"/>
    </location>
</feature>
<organism evidence="2 3">
    <name type="scientific">Toxoplasma gondii TgCatPRC2</name>
    <dbReference type="NCBI Taxonomy" id="1130821"/>
    <lineage>
        <taxon>Eukaryota</taxon>
        <taxon>Sar</taxon>
        <taxon>Alveolata</taxon>
        <taxon>Apicomplexa</taxon>
        <taxon>Conoidasida</taxon>
        <taxon>Coccidia</taxon>
        <taxon>Eucoccidiorida</taxon>
        <taxon>Eimeriorina</taxon>
        <taxon>Sarcocystidae</taxon>
        <taxon>Toxoplasma</taxon>
    </lineage>
</organism>
<reference evidence="3" key="1">
    <citation type="submission" date="2016-03" db="EMBL/GenBank/DDBJ databases">
        <authorList>
            <person name="Sibley D."/>
            <person name="Venepally P."/>
            <person name="Karamycheva S."/>
            <person name="Hadjithomas M."/>
            <person name="Khan A."/>
            <person name="Brunk B."/>
            <person name="Roos D."/>
            <person name="Caler E."/>
            <person name="Lorenzi H."/>
        </authorList>
    </citation>
    <scope>NUCLEOTIDE SEQUENCE [LARGE SCALE GENOMIC DNA]</scope>
    <source>
        <strain evidence="3">TgCatPRC2</strain>
    </source>
</reference>